<keyword evidence="10" id="KW-1185">Reference proteome</keyword>
<feature type="signal peptide" evidence="7">
    <location>
        <begin position="1"/>
        <end position="24"/>
    </location>
</feature>
<dbReference type="Pfam" id="PF17656">
    <property type="entry name" value="ChapFlgA_N"/>
    <property type="match status" value="1"/>
</dbReference>
<keyword evidence="4 7" id="KW-0732">Signal</keyword>
<evidence type="ECO:0000256" key="5">
    <source>
        <dbReference type="ARBA" id="ARBA00022764"/>
    </source>
</evidence>
<comment type="subcellular location">
    <subcellularLocation>
        <location evidence="1 7">Periplasm</location>
    </subcellularLocation>
</comment>
<dbReference type="PATRIC" id="fig|740709.3.peg.1984"/>
<feature type="chain" id="PRO_5005137359" description="Flagella basal body P-ring formation protein FlgA" evidence="7">
    <location>
        <begin position="25"/>
        <end position="246"/>
    </location>
</feature>
<protein>
    <recommendedName>
        <fullName evidence="3 7">Flagella basal body P-ring formation protein FlgA</fullName>
    </recommendedName>
</protein>
<dbReference type="PANTHER" id="PTHR36307:SF1">
    <property type="entry name" value="FLAGELLA BASAL BODY P-RING FORMATION PROTEIN FLGA"/>
    <property type="match status" value="1"/>
</dbReference>
<name>K2KHC2_9GAMM</name>
<evidence type="ECO:0000256" key="1">
    <source>
        <dbReference type="ARBA" id="ARBA00004418"/>
    </source>
</evidence>
<dbReference type="Gene3D" id="3.90.1210.10">
    <property type="entry name" value="Antifreeze-like/N-acetylneuraminic acid synthase C-terminal domain"/>
    <property type="match status" value="1"/>
</dbReference>
<accession>K2KHC2</accession>
<dbReference type="Gene3D" id="2.30.30.760">
    <property type="match status" value="1"/>
</dbReference>
<dbReference type="Pfam" id="PF13144">
    <property type="entry name" value="ChapFlgA"/>
    <property type="match status" value="1"/>
</dbReference>
<dbReference type="EMBL" id="AMRG01000012">
    <property type="protein sequence ID" value="EKE82064.1"/>
    <property type="molecule type" value="Genomic_DNA"/>
</dbReference>
<keyword evidence="9" id="KW-0282">Flagellum</keyword>
<dbReference type="PANTHER" id="PTHR36307">
    <property type="entry name" value="FLAGELLA BASAL BODY P-RING FORMATION PROTEIN FLGA"/>
    <property type="match status" value="1"/>
</dbReference>
<dbReference type="InterPro" id="IPR041231">
    <property type="entry name" value="FlgA_N"/>
</dbReference>
<dbReference type="SMART" id="SM00858">
    <property type="entry name" value="SAF"/>
    <property type="match status" value="1"/>
</dbReference>
<dbReference type="CDD" id="cd11614">
    <property type="entry name" value="SAF_CpaB_FlgA_like"/>
    <property type="match status" value="1"/>
</dbReference>
<keyword evidence="7" id="KW-1005">Bacterial flagellum biogenesis</keyword>
<organism evidence="9 10">
    <name type="scientific">Idiomarina xiamenensis 10-D-4</name>
    <dbReference type="NCBI Taxonomy" id="740709"/>
    <lineage>
        <taxon>Bacteria</taxon>
        <taxon>Pseudomonadati</taxon>
        <taxon>Pseudomonadota</taxon>
        <taxon>Gammaproteobacteria</taxon>
        <taxon>Alteromonadales</taxon>
        <taxon>Idiomarinaceae</taxon>
        <taxon>Idiomarina</taxon>
    </lineage>
</organism>
<evidence type="ECO:0000256" key="7">
    <source>
        <dbReference type="RuleBase" id="RU362063"/>
    </source>
</evidence>
<evidence type="ECO:0000259" key="8">
    <source>
        <dbReference type="SMART" id="SM00858"/>
    </source>
</evidence>
<evidence type="ECO:0000256" key="4">
    <source>
        <dbReference type="ARBA" id="ARBA00022729"/>
    </source>
</evidence>
<evidence type="ECO:0000256" key="2">
    <source>
        <dbReference type="ARBA" id="ARBA00010474"/>
    </source>
</evidence>
<dbReference type="Proteomes" id="UP000014115">
    <property type="component" value="Unassembled WGS sequence"/>
</dbReference>
<dbReference type="GO" id="GO:0044780">
    <property type="term" value="P:bacterial-type flagellum assembly"/>
    <property type="evidence" value="ECO:0007669"/>
    <property type="project" value="InterPro"/>
</dbReference>
<dbReference type="eggNOG" id="COG1261">
    <property type="taxonomic scope" value="Bacteria"/>
</dbReference>
<comment type="caution">
    <text evidence="9">The sequence shown here is derived from an EMBL/GenBank/DDBJ whole genome shotgun (WGS) entry which is preliminary data.</text>
</comment>
<keyword evidence="5 7" id="KW-0574">Periplasm</keyword>
<dbReference type="InterPro" id="IPR017585">
    <property type="entry name" value="SAF_FlgA"/>
</dbReference>
<comment type="similarity">
    <text evidence="2 7">Belongs to the FlgA family.</text>
</comment>
<evidence type="ECO:0000256" key="3">
    <source>
        <dbReference type="ARBA" id="ARBA00014754"/>
    </source>
</evidence>
<evidence type="ECO:0000313" key="10">
    <source>
        <dbReference type="Proteomes" id="UP000014115"/>
    </source>
</evidence>
<gene>
    <name evidence="9" type="primary">flgA</name>
    <name evidence="9" type="ORF">A10D4_09814</name>
</gene>
<feature type="domain" description="SAF" evidence="8">
    <location>
        <begin position="125"/>
        <end position="187"/>
    </location>
</feature>
<dbReference type="InterPro" id="IPR039246">
    <property type="entry name" value="Flagellar_FlgA"/>
</dbReference>
<sequence length="246" mass="26695">MTVKSMAQMLICLISLNFLAPAQANAQADAPSMKNADGNFRYDHKALQQIAEQFIRQQVSAPENGEVRIEASALDPRLVPKVCQQSADISLANNARLDRYTTVEIRCELPTQWRAYVPVRIFMMAPVVVAAQPLTPGTLLNASDLSIAMVDTQAIRAGLYHDIESLVGARVKRRISAQEPIKASSTCLVCEGERVTIVAGQKGMRITATGIALADGLQGESVVVRNQRSNREVHATVAGLNEVTVE</sequence>
<evidence type="ECO:0000313" key="9">
    <source>
        <dbReference type="EMBL" id="EKE82064.1"/>
    </source>
</evidence>
<dbReference type="AlphaFoldDB" id="K2KHC2"/>
<keyword evidence="9" id="KW-0969">Cilium</keyword>
<dbReference type="GO" id="GO:0042597">
    <property type="term" value="C:periplasmic space"/>
    <property type="evidence" value="ECO:0007669"/>
    <property type="project" value="UniProtKB-SubCell"/>
</dbReference>
<dbReference type="NCBIfam" id="TIGR03170">
    <property type="entry name" value="flgA_cterm"/>
    <property type="match status" value="1"/>
</dbReference>
<dbReference type="STRING" id="740709.A10D4_09814"/>
<dbReference type="InterPro" id="IPR013974">
    <property type="entry name" value="SAF"/>
</dbReference>
<comment type="function">
    <text evidence="6 7">Involved in the assembly process of the P-ring formation. It may associate with FlgF on the rod constituting a structure essential for the P-ring assembly or may act as a modulator protein for the P-ring assembly.</text>
</comment>
<dbReference type="OrthoDB" id="5729023at2"/>
<evidence type="ECO:0000256" key="6">
    <source>
        <dbReference type="ARBA" id="ARBA00025643"/>
    </source>
</evidence>
<reference evidence="9 10" key="1">
    <citation type="journal article" date="2012" name="J. Bacteriol.">
        <title>Genome Sequence of Idiomarina xiamenensis Type Strain 10-D-4.</title>
        <authorList>
            <person name="Lai Q."/>
            <person name="Wang L."/>
            <person name="Wang W."/>
            <person name="Shao Z."/>
        </authorList>
    </citation>
    <scope>NUCLEOTIDE SEQUENCE [LARGE SCALE GENOMIC DNA]</scope>
    <source>
        <strain evidence="9 10">10-D-4</strain>
    </source>
</reference>
<dbReference type="RefSeq" id="WP_008489260.1">
    <property type="nucleotide sequence ID" value="NZ_AMRG01000012.1"/>
</dbReference>
<proteinExistence type="inferred from homology"/>
<keyword evidence="9" id="KW-0966">Cell projection</keyword>